<dbReference type="GO" id="GO:0004594">
    <property type="term" value="F:pantothenate kinase activity"/>
    <property type="evidence" value="ECO:0007669"/>
    <property type="project" value="TreeGrafter"/>
</dbReference>
<organism evidence="2 3">
    <name type="scientific">Helicoverpa armigera</name>
    <name type="common">Cotton bollworm</name>
    <name type="synonym">Heliothis armigera</name>
    <dbReference type="NCBI Taxonomy" id="29058"/>
    <lineage>
        <taxon>Eukaryota</taxon>
        <taxon>Metazoa</taxon>
        <taxon>Ecdysozoa</taxon>
        <taxon>Arthropoda</taxon>
        <taxon>Hexapoda</taxon>
        <taxon>Insecta</taxon>
        <taxon>Pterygota</taxon>
        <taxon>Neoptera</taxon>
        <taxon>Endopterygota</taxon>
        <taxon>Lepidoptera</taxon>
        <taxon>Glossata</taxon>
        <taxon>Ditrysia</taxon>
        <taxon>Noctuoidea</taxon>
        <taxon>Noctuidae</taxon>
        <taxon>Heliothinae</taxon>
        <taxon>Helicoverpa</taxon>
    </lineage>
</organism>
<accession>A0A2W1BE80</accession>
<dbReference type="GO" id="GO:0005829">
    <property type="term" value="C:cytosol"/>
    <property type="evidence" value="ECO:0007669"/>
    <property type="project" value="TreeGrafter"/>
</dbReference>
<dbReference type="SUPFAM" id="SSF56672">
    <property type="entry name" value="DNA/RNA polymerases"/>
    <property type="match status" value="1"/>
</dbReference>
<protein>
    <submittedName>
        <fullName evidence="2">Uncharacterized protein</fullName>
    </submittedName>
</protein>
<dbReference type="GO" id="GO:0005634">
    <property type="term" value="C:nucleus"/>
    <property type="evidence" value="ECO:0007669"/>
    <property type="project" value="TreeGrafter"/>
</dbReference>
<keyword evidence="1" id="KW-0472">Membrane</keyword>
<keyword evidence="1" id="KW-1133">Transmembrane helix</keyword>
<name>A0A2W1BE80_HELAM</name>
<dbReference type="InterPro" id="IPR043129">
    <property type="entry name" value="ATPase_NBD"/>
</dbReference>
<feature type="transmembrane region" description="Helical" evidence="1">
    <location>
        <begin position="14"/>
        <end position="37"/>
    </location>
</feature>
<keyword evidence="3" id="KW-1185">Reference proteome</keyword>
<reference evidence="2 3" key="1">
    <citation type="journal article" date="2017" name="BMC Biol.">
        <title>Genomic innovations, transcriptional plasticity and gene loss underlying the evolution and divergence of two highly polyphagous and invasive Helicoverpa pest species.</title>
        <authorList>
            <person name="Pearce S.L."/>
            <person name="Clarke D.F."/>
            <person name="East P.D."/>
            <person name="Elfekih S."/>
            <person name="Gordon K.H."/>
            <person name="Jermiin L.S."/>
            <person name="McGaughran A."/>
            <person name="Oakeshott J.G."/>
            <person name="Papanikolaou A."/>
            <person name="Perera O.P."/>
            <person name="Rane R.V."/>
            <person name="Richards S."/>
            <person name="Tay W.T."/>
            <person name="Walsh T.K."/>
            <person name="Anderson A."/>
            <person name="Anderson C.J."/>
            <person name="Asgari S."/>
            <person name="Board P.G."/>
            <person name="Bretschneider A."/>
            <person name="Campbell P.M."/>
            <person name="Chertemps T."/>
            <person name="Christeller J.T."/>
            <person name="Coppin C.W."/>
            <person name="Downes S.J."/>
            <person name="Duan G."/>
            <person name="Farnsworth C.A."/>
            <person name="Good R.T."/>
            <person name="Han L.B."/>
            <person name="Han Y.C."/>
            <person name="Hatje K."/>
            <person name="Horne I."/>
            <person name="Huang Y.P."/>
            <person name="Hughes D.S."/>
            <person name="Jacquin-Joly E."/>
            <person name="James W."/>
            <person name="Jhangiani S."/>
            <person name="Kollmar M."/>
            <person name="Kuwar S.S."/>
            <person name="Li S."/>
            <person name="Liu N.Y."/>
            <person name="Maibeche M.T."/>
            <person name="Miller J.R."/>
            <person name="Montagne N."/>
            <person name="Perry T."/>
            <person name="Qu J."/>
            <person name="Song S.V."/>
            <person name="Sutton G.G."/>
            <person name="Vogel H."/>
            <person name="Walenz B.P."/>
            <person name="Xu W."/>
            <person name="Zhang H.J."/>
            <person name="Zou Z."/>
            <person name="Batterham P."/>
            <person name="Edwards O.R."/>
            <person name="Feyereisen R."/>
            <person name="Gibbs R.A."/>
            <person name="Heckel D.G."/>
            <person name="McGrath A."/>
            <person name="Robin C."/>
            <person name="Scherer S.E."/>
            <person name="Worley K.C."/>
            <person name="Wu Y.D."/>
        </authorList>
    </citation>
    <scope>NUCLEOTIDE SEQUENCE [LARGE SCALE GENOMIC DNA]</scope>
    <source>
        <strain evidence="2">Harm_GR_Male_#8</strain>
        <tissue evidence="2">Whole organism</tissue>
    </source>
</reference>
<proteinExistence type="predicted"/>
<dbReference type="AlphaFoldDB" id="A0A2W1BE80"/>
<dbReference type="GO" id="GO:0005524">
    <property type="term" value="F:ATP binding"/>
    <property type="evidence" value="ECO:0007669"/>
    <property type="project" value="InterPro"/>
</dbReference>
<evidence type="ECO:0000313" key="2">
    <source>
        <dbReference type="EMBL" id="PZC73489.1"/>
    </source>
</evidence>
<dbReference type="PANTHER" id="PTHR12280:SF30">
    <property type="entry name" value="FUMBLE"/>
    <property type="match status" value="1"/>
</dbReference>
<dbReference type="EMBL" id="KZ150102">
    <property type="protein sequence ID" value="PZC73489.1"/>
    <property type="molecule type" value="Genomic_DNA"/>
</dbReference>
<dbReference type="OrthoDB" id="275583at2759"/>
<dbReference type="Proteomes" id="UP000249218">
    <property type="component" value="Unassembled WGS sequence"/>
</dbReference>
<dbReference type="InterPro" id="IPR043502">
    <property type="entry name" value="DNA/RNA_pol_sf"/>
</dbReference>
<dbReference type="GO" id="GO:0071897">
    <property type="term" value="P:DNA biosynthetic process"/>
    <property type="evidence" value="ECO:0007669"/>
    <property type="project" value="UniProtKB-ARBA"/>
</dbReference>
<dbReference type="SUPFAM" id="SSF53067">
    <property type="entry name" value="Actin-like ATPase domain"/>
    <property type="match status" value="1"/>
</dbReference>
<dbReference type="InterPro" id="IPR004567">
    <property type="entry name" value="Type_II_PanK"/>
</dbReference>
<keyword evidence="1" id="KW-0812">Transmembrane</keyword>
<evidence type="ECO:0000256" key="1">
    <source>
        <dbReference type="SAM" id="Phobius"/>
    </source>
</evidence>
<gene>
    <name evidence="2" type="primary">HaOG209469</name>
    <name evidence="2" type="ORF">B5X24_HaOG209469</name>
</gene>
<sequence length="576" mass="65268">MGQHRLIKKINKHFYLLSLLFGEGFLHFFIYLFIYMFKTYIYFKYIFWSFQPPYSEAALSVYVRKPFDFSEPYPFLLVNIGSGVSVLVVNAPDDYYRVSGTSLGGGTFLGLCCLLTGCSSFEEAIQLAASGDNTTVDKLVRDIYGGDYARFGLPGDLVASRFNTGSDHRLVRGSMNINFKAERFRLMKARLRPTLLQTISGSETFQLNLENRFAAVETTTDVNQNHEYVVRILREEGSRFCNMQSYGKKSKLSEETLGLMKKRRENPPVTSSAKRALNQEINKHVRRDLRCSNTLEIERAIELNRGSKVFVQSLGRSHLTKLTTKSGEVISSVPAVQCVYALHASRPAPGNKDSRATLTRHFTEDLLEVSSGEIEIALRQLKNGKTPSEDGITTELLKAGGKPVLGELQKLFNAVLFEGRTPEAWSRSVVVLFFKKGDKTQLKNYRPIFLLSHVYRLYSRVITNRLTRRLDEFQPPEQAGFRSGYGTIDHIHTVRQIIQKTEEYNQPRVVFCGNFLRVNPLSMKLLSYAMSYWSRGALKALFLEHEGYFGAVGCLLHLDSRSRRRKAAAPDGAAHS</sequence>
<dbReference type="PANTHER" id="PTHR12280">
    <property type="entry name" value="PANTOTHENATE KINASE"/>
    <property type="match status" value="1"/>
</dbReference>
<dbReference type="Pfam" id="PF03630">
    <property type="entry name" value="Fumble"/>
    <property type="match status" value="2"/>
</dbReference>
<dbReference type="GO" id="GO:0015937">
    <property type="term" value="P:coenzyme A biosynthetic process"/>
    <property type="evidence" value="ECO:0007669"/>
    <property type="project" value="InterPro"/>
</dbReference>
<evidence type="ECO:0000313" key="3">
    <source>
        <dbReference type="Proteomes" id="UP000249218"/>
    </source>
</evidence>
<dbReference type="Gene3D" id="3.30.420.40">
    <property type="match status" value="2"/>
</dbReference>